<keyword evidence="6" id="KW-0378">Hydrolase</keyword>
<dbReference type="EMBL" id="SJPO01000001">
    <property type="protein sequence ID" value="TWT85714.1"/>
    <property type="molecule type" value="Genomic_DNA"/>
</dbReference>
<dbReference type="GO" id="GO:0005524">
    <property type="term" value="F:ATP binding"/>
    <property type="evidence" value="ECO:0007669"/>
    <property type="project" value="UniProtKB-KW"/>
</dbReference>
<evidence type="ECO:0000313" key="7">
    <source>
        <dbReference type="Proteomes" id="UP000318478"/>
    </source>
</evidence>
<dbReference type="InterPro" id="IPR003439">
    <property type="entry name" value="ABC_transporter-like_ATP-bd"/>
</dbReference>
<dbReference type="EC" id="3.6.3.-" evidence="6"/>
<dbReference type="PANTHER" id="PTHR24220">
    <property type="entry name" value="IMPORT ATP-BINDING PROTEIN"/>
    <property type="match status" value="1"/>
</dbReference>
<feature type="domain" description="ABC transporter" evidence="5">
    <location>
        <begin position="33"/>
        <end position="253"/>
    </location>
</feature>
<dbReference type="Gene3D" id="3.40.50.300">
    <property type="entry name" value="P-loop containing nucleotide triphosphate hydrolases"/>
    <property type="match status" value="1"/>
</dbReference>
<dbReference type="PROSITE" id="PS50893">
    <property type="entry name" value="ABC_TRANSPORTER_2"/>
    <property type="match status" value="1"/>
</dbReference>
<dbReference type="GO" id="GO:0005886">
    <property type="term" value="C:plasma membrane"/>
    <property type="evidence" value="ECO:0007669"/>
    <property type="project" value="TreeGrafter"/>
</dbReference>
<protein>
    <submittedName>
        <fullName evidence="6">Lipoprotein-releasing system ATP-binding protein LolD</fullName>
        <ecNumber evidence="6">3.6.3.-</ecNumber>
    </submittedName>
</protein>
<keyword evidence="3" id="KW-0547">Nucleotide-binding</keyword>
<keyword evidence="4 6" id="KW-0067">ATP-binding</keyword>
<dbReference type="Pfam" id="PF00005">
    <property type="entry name" value="ABC_tran"/>
    <property type="match status" value="1"/>
</dbReference>
<evidence type="ECO:0000256" key="2">
    <source>
        <dbReference type="ARBA" id="ARBA00022448"/>
    </source>
</evidence>
<dbReference type="SUPFAM" id="SSF52540">
    <property type="entry name" value="P-loop containing nucleoside triphosphate hydrolases"/>
    <property type="match status" value="1"/>
</dbReference>
<dbReference type="InterPro" id="IPR003593">
    <property type="entry name" value="AAA+_ATPase"/>
</dbReference>
<dbReference type="InterPro" id="IPR015854">
    <property type="entry name" value="ABC_transpr_LolD-like"/>
</dbReference>
<dbReference type="PANTHER" id="PTHR24220:SF689">
    <property type="entry name" value="LIPOPROTEIN-RELEASING SYSTEM ATP-BINDING PROTEIN LOLD"/>
    <property type="match status" value="1"/>
</dbReference>
<name>A0A5C5ZEC8_9BACT</name>
<gene>
    <name evidence="6" type="primary">lolD_1</name>
    <name evidence="6" type="ORF">Pla123a_05210</name>
</gene>
<comment type="similarity">
    <text evidence="1">Belongs to the ABC transporter superfamily.</text>
</comment>
<reference evidence="6 7" key="1">
    <citation type="submission" date="2019-02" db="EMBL/GenBank/DDBJ databases">
        <title>Deep-cultivation of Planctomycetes and their phenomic and genomic characterization uncovers novel biology.</title>
        <authorList>
            <person name="Wiegand S."/>
            <person name="Jogler M."/>
            <person name="Boedeker C."/>
            <person name="Pinto D."/>
            <person name="Vollmers J."/>
            <person name="Rivas-Marin E."/>
            <person name="Kohn T."/>
            <person name="Peeters S.H."/>
            <person name="Heuer A."/>
            <person name="Rast P."/>
            <person name="Oberbeckmann S."/>
            <person name="Bunk B."/>
            <person name="Jeske O."/>
            <person name="Meyerdierks A."/>
            <person name="Storesund J.E."/>
            <person name="Kallscheuer N."/>
            <person name="Luecker S."/>
            <person name="Lage O.M."/>
            <person name="Pohl T."/>
            <person name="Merkel B.J."/>
            <person name="Hornburger P."/>
            <person name="Mueller R.-W."/>
            <person name="Bruemmer F."/>
            <person name="Labrenz M."/>
            <person name="Spormann A.M."/>
            <person name="Op Den Camp H."/>
            <person name="Overmann J."/>
            <person name="Amann R."/>
            <person name="Jetten M.S.M."/>
            <person name="Mascher T."/>
            <person name="Medema M.H."/>
            <person name="Devos D.P."/>
            <person name="Kaster A.-K."/>
            <person name="Ovreas L."/>
            <person name="Rohde M."/>
            <person name="Galperin M.Y."/>
            <person name="Jogler C."/>
        </authorList>
    </citation>
    <scope>NUCLEOTIDE SEQUENCE [LARGE SCALE GENOMIC DNA]</scope>
    <source>
        <strain evidence="6 7">Pla123a</strain>
    </source>
</reference>
<evidence type="ECO:0000256" key="1">
    <source>
        <dbReference type="ARBA" id="ARBA00005417"/>
    </source>
</evidence>
<dbReference type="GO" id="GO:0016887">
    <property type="term" value="F:ATP hydrolysis activity"/>
    <property type="evidence" value="ECO:0007669"/>
    <property type="project" value="InterPro"/>
</dbReference>
<keyword evidence="6" id="KW-0449">Lipoprotein</keyword>
<proteinExistence type="inferred from homology"/>
<organism evidence="6 7">
    <name type="scientific">Posidoniimonas polymericola</name>
    <dbReference type="NCBI Taxonomy" id="2528002"/>
    <lineage>
        <taxon>Bacteria</taxon>
        <taxon>Pseudomonadati</taxon>
        <taxon>Planctomycetota</taxon>
        <taxon>Planctomycetia</taxon>
        <taxon>Pirellulales</taxon>
        <taxon>Lacipirellulaceae</taxon>
        <taxon>Posidoniimonas</taxon>
    </lineage>
</organism>
<dbReference type="InterPro" id="IPR017871">
    <property type="entry name" value="ABC_transporter-like_CS"/>
</dbReference>
<dbReference type="PROSITE" id="PS00211">
    <property type="entry name" value="ABC_TRANSPORTER_1"/>
    <property type="match status" value="1"/>
</dbReference>
<dbReference type="CDD" id="cd03255">
    <property type="entry name" value="ABC_MJ0796_LolCDE_FtsE"/>
    <property type="match status" value="1"/>
</dbReference>
<sequence length="253" mass="26445">MGGRGVALSNVALGGVPLGGRAPAADNHGMPDLVVDHAAKSYPTPSGPLEVLREASFSLDRGQSMAIVGPSGSGKSTLLALLGGLEPPTAGTITIAGQDSYALPEKELPKFRGEQIGFVFQEHYLLPQCTVLENVLTPLLAVGSAGPAEQEIARELLDRVGLSQRLTHLPSELSGGERQRVAIARALVRKPTLVLADEPTGNLDQTTAGGVTDLLLELQQETNSILVVVTHSPDLAAAMQSSKRLDDGRLVDQ</sequence>
<dbReference type="InterPro" id="IPR017911">
    <property type="entry name" value="MacB-like_ATP-bd"/>
</dbReference>
<evidence type="ECO:0000259" key="5">
    <source>
        <dbReference type="PROSITE" id="PS50893"/>
    </source>
</evidence>
<dbReference type="AlphaFoldDB" id="A0A5C5ZEC8"/>
<evidence type="ECO:0000256" key="3">
    <source>
        <dbReference type="ARBA" id="ARBA00022741"/>
    </source>
</evidence>
<accession>A0A5C5ZEC8</accession>
<evidence type="ECO:0000313" key="6">
    <source>
        <dbReference type="EMBL" id="TWT85714.1"/>
    </source>
</evidence>
<dbReference type="GO" id="GO:0022857">
    <property type="term" value="F:transmembrane transporter activity"/>
    <property type="evidence" value="ECO:0007669"/>
    <property type="project" value="TreeGrafter"/>
</dbReference>
<dbReference type="SMART" id="SM00382">
    <property type="entry name" value="AAA"/>
    <property type="match status" value="1"/>
</dbReference>
<evidence type="ECO:0000256" key="4">
    <source>
        <dbReference type="ARBA" id="ARBA00022840"/>
    </source>
</evidence>
<keyword evidence="2" id="KW-0813">Transport</keyword>
<keyword evidence="7" id="KW-1185">Reference proteome</keyword>
<dbReference type="InterPro" id="IPR027417">
    <property type="entry name" value="P-loop_NTPase"/>
</dbReference>
<dbReference type="Proteomes" id="UP000318478">
    <property type="component" value="Unassembled WGS sequence"/>
</dbReference>
<comment type="caution">
    <text evidence="6">The sequence shown here is derived from an EMBL/GenBank/DDBJ whole genome shotgun (WGS) entry which is preliminary data.</text>
</comment>